<dbReference type="PROSITE" id="PS00894">
    <property type="entry name" value="HTH_DEOR_1"/>
    <property type="match status" value="1"/>
</dbReference>
<dbReference type="SUPFAM" id="SSF46785">
    <property type="entry name" value="Winged helix' DNA-binding domain"/>
    <property type="match status" value="1"/>
</dbReference>
<evidence type="ECO:0000256" key="2">
    <source>
        <dbReference type="ARBA" id="ARBA00023125"/>
    </source>
</evidence>
<evidence type="ECO:0000256" key="3">
    <source>
        <dbReference type="ARBA" id="ARBA00023163"/>
    </source>
</evidence>
<evidence type="ECO:0000259" key="4">
    <source>
        <dbReference type="PROSITE" id="PS51000"/>
    </source>
</evidence>
<protein>
    <submittedName>
        <fullName evidence="5">DNA-binding transcriptional regulator YafY</fullName>
    </submittedName>
</protein>
<dbReference type="EMBL" id="JAGIOD010000002">
    <property type="protein sequence ID" value="MBP2383327.1"/>
    <property type="molecule type" value="Genomic_DNA"/>
</dbReference>
<dbReference type="Pfam" id="PF13280">
    <property type="entry name" value="WYL"/>
    <property type="match status" value="1"/>
</dbReference>
<dbReference type="InterPro" id="IPR051534">
    <property type="entry name" value="CBASS_pafABC_assoc_protein"/>
</dbReference>
<dbReference type="Gene3D" id="1.10.10.10">
    <property type="entry name" value="Winged helix-like DNA-binding domain superfamily/Winged helix DNA-binding domain"/>
    <property type="match status" value="1"/>
</dbReference>
<dbReference type="Pfam" id="PF08279">
    <property type="entry name" value="HTH_11"/>
    <property type="match status" value="1"/>
</dbReference>
<keyword evidence="1" id="KW-0805">Transcription regulation</keyword>
<comment type="caution">
    <text evidence="5">The sequence shown here is derived from an EMBL/GenBank/DDBJ whole genome shotgun (WGS) entry which is preliminary data.</text>
</comment>
<evidence type="ECO:0000256" key="1">
    <source>
        <dbReference type="ARBA" id="ARBA00023015"/>
    </source>
</evidence>
<keyword evidence="2 5" id="KW-0238">DNA-binding</keyword>
<dbReference type="PANTHER" id="PTHR34580">
    <property type="match status" value="1"/>
</dbReference>
<dbReference type="InterPro" id="IPR057727">
    <property type="entry name" value="WCX_dom"/>
</dbReference>
<keyword evidence="3" id="KW-0804">Transcription</keyword>
<dbReference type="PROSITE" id="PS52050">
    <property type="entry name" value="WYL"/>
    <property type="match status" value="1"/>
</dbReference>
<dbReference type="GO" id="GO:0003677">
    <property type="term" value="F:DNA binding"/>
    <property type="evidence" value="ECO:0007669"/>
    <property type="project" value="UniProtKB-KW"/>
</dbReference>
<proteinExistence type="predicted"/>
<dbReference type="PIRSF" id="PIRSF016838">
    <property type="entry name" value="PafC"/>
    <property type="match status" value="1"/>
</dbReference>
<dbReference type="PANTHER" id="PTHR34580:SF3">
    <property type="entry name" value="PROTEIN PAFB"/>
    <property type="match status" value="1"/>
</dbReference>
<dbReference type="InterPro" id="IPR001034">
    <property type="entry name" value="DeoR_HTH"/>
</dbReference>
<evidence type="ECO:0000313" key="6">
    <source>
        <dbReference type="Proteomes" id="UP001519290"/>
    </source>
</evidence>
<dbReference type="InterPro" id="IPR011991">
    <property type="entry name" value="ArsR-like_HTH"/>
</dbReference>
<dbReference type="Proteomes" id="UP001519290">
    <property type="component" value="Unassembled WGS sequence"/>
</dbReference>
<dbReference type="InterPro" id="IPR036390">
    <property type="entry name" value="WH_DNA-bd_sf"/>
</dbReference>
<dbReference type="Pfam" id="PF25583">
    <property type="entry name" value="WCX"/>
    <property type="match status" value="1"/>
</dbReference>
<accession>A0ABS4X4G3</accession>
<organism evidence="5 6">
    <name type="scientific">Brachybacterium sacelli</name>
    <dbReference type="NCBI Taxonomy" id="173364"/>
    <lineage>
        <taxon>Bacteria</taxon>
        <taxon>Bacillati</taxon>
        <taxon>Actinomycetota</taxon>
        <taxon>Actinomycetes</taxon>
        <taxon>Micrococcales</taxon>
        <taxon>Dermabacteraceae</taxon>
        <taxon>Brachybacterium</taxon>
    </lineage>
</organism>
<feature type="domain" description="HTH deoR-type" evidence="4">
    <location>
        <begin position="4"/>
        <end position="59"/>
    </location>
</feature>
<dbReference type="PROSITE" id="PS51000">
    <property type="entry name" value="HTH_DEOR_2"/>
    <property type="match status" value="1"/>
</dbReference>
<dbReference type="CDD" id="cd00090">
    <property type="entry name" value="HTH_ARSR"/>
    <property type="match status" value="1"/>
</dbReference>
<dbReference type="RefSeq" id="WP_209904009.1">
    <property type="nucleotide sequence ID" value="NZ_BAAAJW010000012.1"/>
</dbReference>
<evidence type="ECO:0000313" key="5">
    <source>
        <dbReference type="EMBL" id="MBP2383327.1"/>
    </source>
</evidence>
<name>A0ABS4X4G3_9MICO</name>
<dbReference type="InterPro" id="IPR013196">
    <property type="entry name" value="HTH_11"/>
</dbReference>
<dbReference type="InterPro" id="IPR018356">
    <property type="entry name" value="Tscrpt_reg_HTH_DeoR_CS"/>
</dbReference>
<keyword evidence="6" id="KW-1185">Reference proteome</keyword>
<gene>
    <name evidence="5" type="ORF">JOF43_003316</name>
</gene>
<reference evidence="5 6" key="1">
    <citation type="submission" date="2021-03" db="EMBL/GenBank/DDBJ databases">
        <title>Sequencing the genomes of 1000 actinobacteria strains.</title>
        <authorList>
            <person name="Klenk H.-P."/>
        </authorList>
    </citation>
    <scope>NUCLEOTIDE SEQUENCE [LARGE SCALE GENOMIC DNA]</scope>
    <source>
        <strain evidence="5 6">DSM 14566</strain>
    </source>
</reference>
<sequence length="321" mass="36034">MADVTRRMLDLLTLLQTGRQLPSAELARRLGVSPRTVRRDVDRLRGYGYPVRTRPGPGGHYRLTAGRAVPPLMLEDDEAVAVLLALASTSATDPGEPGSVGGAAARAYGKLDQFLPARLAATVSTLRAGLEADAPTAPPTDIGALSVLSTAIRDRRVVEFVYRGRETETTRRVEPHRQVHHLLRWYLLGWDLDKQDWRIFRSDRLRDLQVRTRVFEPRDLPAGTALEYLLEGINRSARRVELTVRLPAAEVASALLYQSMDLTDVGEGCTRIVLHCEDRHWLLLHLSRLDAEVEIHEPQEWAREIRRVATRLLEGSPEDEV</sequence>
<dbReference type="InterPro" id="IPR036388">
    <property type="entry name" value="WH-like_DNA-bd_sf"/>
</dbReference>
<dbReference type="InterPro" id="IPR028349">
    <property type="entry name" value="PafC-like"/>
</dbReference>
<dbReference type="InterPro" id="IPR026881">
    <property type="entry name" value="WYL_dom"/>
</dbReference>